<gene>
    <name evidence="2" type="ORF">WK57_17790</name>
    <name evidence="1" type="ORF">WL29_34790</name>
</gene>
<sequence>MNRKTAMIDVKLSFGKEVFMRSVLKEAGRAKAGMLVSFDHTEGRAVSGLAKKGLVVRIDRTREVQITDAGAAWLEMATA</sequence>
<dbReference type="Proteomes" id="UP000060630">
    <property type="component" value="Unassembled WGS sequence"/>
</dbReference>
<name>A0A106J2Q3_9BURK</name>
<reference evidence="1 3" key="1">
    <citation type="submission" date="2015-11" db="EMBL/GenBank/DDBJ databases">
        <title>Expanding the genomic diversity of Burkholderia species for the development of highly accurate diagnostics.</title>
        <authorList>
            <person name="Sahl J."/>
            <person name="Keim P."/>
            <person name="Wagner D."/>
        </authorList>
    </citation>
    <scope>NUCLEOTIDE SEQUENCE [LARGE SCALE GENOMIC DNA]</scope>
    <source>
        <strain evidence="1 3">MSMB2087WGS</strain>
    </source>
</reference>
<proteinExistence type="predicted"/>
<dbReference type="AlphaFoldDB" id="A0A106J2Q3"/>
<evidence type="ECO:0000313" key="1">
    <source>
        <dbReference type="EMBL" id="KWA77321.1"/>
    </source>
</evidence>
<organism evidence="1 3">
    <name type="scientific">Burkholderia ubonensis</name>
    <dbReference type="NCBI Taxonomy" id="101571"/>
    <lineage>
        <taxon>Bacteria</taxon>
        <taxon>Pseudomonadati</taxon>
        <taxon>Pseudomonadota</taxon>
        <taxon>Betaproteobacteria</taxon>
        <taxon>Burkholderiales</taxon>
        <taxon>Burkholderiaceae</taxon>
        <taxon>Burkholderia</taxon>
        <taxon>Burkholderia cepacia complex</taxon>
    </lineage>
</organism>
<accession>A0A106J2Q3</accession>
<evidence type="ECO:0000313" key="4">
    <source>
        <dbReference type="Proteomes" id="UP000070119"/>
    </source>
</evidence>
<reference evidence="2 4" key="2">
    <citation type="submission" date="2015-11" db="EMBL/GenBank/DDBJ databases">
        <authorList>
            <person name="Sahl J."/>
            <person name="Wagner D."/>
            <person name="Keim P."/>
        </authorList>
    </citation>
    <scope>NUCLEOTIDE SEQUENCE [LARGE SCALE GENOMIC DNA]</scope>
    <source>
        <strain evidence="2 4">MSMB1157</strain>
    </source>
</reference>
<dbReference type="EMBL" id="LPHD01000157">
    <property type="protein sequence ID" value="KWA77321.1"/>
    <property type="molecule type" value="Genomic_DNA"/>
</dbReference>
<comment type="caution">
    <text evidence="1">The sequence shown here is derived from an EMBL/GenBank/DDBJ whole genome shotgun (WGS) entry which is preliminary data.</text>
</comment>
<evidence type="ECO:0000313" key="3">
    <source>
        <dbReference type="Proteomes" id="UP000060630"/>
    </source>
</evidence>
<evidence type="ECO:0000313" key="2">
    <source>
        <dbReference type="EMBL" id="KWZ58359.1"/>
    </source>
</evidence>
<dbReference type="EMBL" id="LNJU01000003">
    <property type="protein sequence ID" value="KWZ58359.1"/>
    <property type="molecule type" value="Genomic_DNA"/>
</dbReference>
<dbReference type="Proteomes" id="UP000070119">
    <property type="component" value="Unassembled WGS sequence"/>
</dbReference>
<protein>
    <submittedName>
        <fullName evidence="1">Uncharacterized protein</fullName>
    </submittedName>
</protein>